<dbReference type="RefSeq" id="WP_067560684.1">
    <property type="nucleotide sequence ID" value="NZ_LSUQ01000002.1"/>
</dbReference>
<dbReference type="SUPFAM" id="SSF51735">
    <property type="entry name" value="NAD(P)-binding Rossmann-fold domains"/>
    <property type="match status" value="1"/>
</dbReference>
<dbReference type="PRINTS" id="PR00080">
    <property type="entry name" value="SDRFAMILY"/>
</dbReference>
<reference evidence="3 5" key="1">
    <citation type="submission" date="2016-02" db="EMBL/GenBank/DDBJ databases">
        <title>Draft genome sequence of Acidibacillus ferrooxidans SLC66.</title>
        <authorList>
            <person name="Oliveira G."/>
            <person name="Nancucheo I."/>
            <person name="Dall'Agnol H."/>
            <person name="Johnson B."/>
            <person name="Oliveira R."/>
            <person name="Nunes G.L."/>
            <person name="Tzotzos G."/>
            <person name="Orellana S.C."/>
            <person name="Salim A.C."/>
            <person name="Araujo F.M."/>
        </authorList>
    </citation>
    <scope>NUCLEOTIDE SEQUENCE [LARGE SCALE GENOMIC DNA]</scope>
    <source>
        <strain evidence="3 5">SLC66</strain>
    </source>
</reference>
<evidence type="ECO:0000256" key="1">
    <source>
        <dbReference type="ARBA" id="ARBA00006484"/>
    </source>
</evidence>
<gene>
    <name evidence="3" type="ORF">AYW79_01205</name>
    <name evidence="4" type="ORF">B2M26_02045</name>
</gene>
<protein>
    <submittedName>
        <fullName evidence="3">Short-chain dehydrogenase</fullName>
    </submittedName>
</protein>
<dbReference type="STRING" id="1765683.B2M26_02045"/>
<sequence length="255" mass="27463">MRLKDKVCVITGAGGGMGLKAAERFAEEGGRIAIFEISEAIGQKAEESIRAQGGDAKFFACDVSNEGSVKVAVAAAVETFGRLDVLYNNAGIMPEADHSVLDTSVEMWDKVMAVNVRSIFLTCKYVIPHMLEKKSGSIINIASFVAMVGCSVPQDAYTASKGAVISLTKSLAIQFRPQGVRSNAICPGPIETPLMTEWLLKDEEAKRIRLNRQPSGRFGRPEDIVNCALYLASDESDWTNGAVMVVDGGITSNYF</sequence>
<dbReference type="GO" id="GO:0008206">
    <property type="term" value="P:bile acid metabolic process"/>
    <property type="evidence" value="ECO:0007669"/>
    <property type="project" value="UniProtKB-ARBA"/>
</dbReference>
<dbReference type="PANTHER" id="PTHR42760:SF115">
    <property type="entry name" value="3-OXOACYL-[ACYL-CARRIER-PROTEIN] REDUCTASE FABG"/>
    <property type="match status" value="1"/>
</dbReference>
<comment type="caution">
    <text evidence="3">The sequence shown here is derived from an EMBL/GenBank/DDBJ whole genome shotgun (WGS) entry which is preliminary data.</text>
</comment>
<dbReference type="InterPro" id="IPR002347">
    <property type="entry name" value="SDR_fam"/>
</dbReference>
<dbReference type="EMBL" id="MWPS01000005">
    <property type="protein sequence ID" value="OPG17143.1"/>
    <property type="molecule type" value="Genomic_DNA"/>
</dbReference>
<evidence type="ECO:0000313" key="6">
    <source>
        <dbReference type="Proteomes" id="UP000190229"/>
    </source>
</evidence>
<reference evidence="4 6" key="2">
    <citation type="submission" date="2017-02" db="EMBL/GenBank/DDBJ databases">
        <title>Draft genome of Acidibacillus ferrooxidans Huett2.</title>
        <authorList>
            <person name="Schopf S."/>
        </authorList>
    </citation>
    <scope>NUCLEOTIDE SEQUENCE [LARGE SCALE GENOMIC DNA]</scope>
    <source>
        <strain evidence="4 6">Huett2</strain>
    </source>
</reference>
<dbReference type="CDD" id="cd05233">
    <property type="entry name" value="SDR_c"/>
    <property type="match status" value="1"/>
</dbReference>
<organism evidence="3 5">
    <name type="scientific">Ferroacidibacillus organovorans</name>
    <dbReference type="NCBI Taxonomy" id="1765683"/>
    <lineage>
        <taxon>Bacteria</taxon>
        <taxon>Bacillati</taxon>
        <taxon>Bacillota</taxon>
        <taxon>Bacilli</taxon>
        <taxon>Bacillales</taxon>
        <taxon>Alicyclobacillaceae</taxon>
        <taxon>Ferroacidibacillus</taxon>
    </lineage>
</organism>
<dbReference type="OrthoDB" id="125587at2"/>
<evidence type="ECO:0000313" key="5">
    <source>
        <dbReference type="Proteomes" id="UP000077421"/>
    </source>
</evidence>
<accession>A0A162U017</accession>
<dbReference type="InterPro" id="IPR036291">
    <property type="entry name" value="NAD(P)-bd_dom_sf"/>
</dbReference>
<name>A0A162U017_9BACL</name>
<dbReference type="PANTHER" id="PTHR42760">
    <property type="entry name" value="SHORT-CHAIN DEHYDROGENASES/REDUCTASES FAMILY MEMBER"/>
    <property type="match status" value="1"/>
</dbReference>
<keyword evidence="6" id="KW-1185">Reference proteome</keyword>
<dbReference type="Pfam" id="PF13561">
    <property type="entry name" value="adh_short_C2"/>
    <property type="match status" value="1"/>
</dbReference>
<dbReference type="Gene3D" id="3.40.50.720">
    <property type="entry name" value="NAD(P)-binding Rossmann-like Domain"/>
    <property type="match status" value="1"/>
</dbReference>
<dbReference type="GO" id="GO:0016616">
    <property type="term" value="F:oxidoreductase activity, acting on the CH-OH group of donors, NAD or NADP as acceptor"/>
    <property type="evidence" value="ECO:0007669"/>
    <property type="project" value="TreeGrafter"/>
</dbReference>
<keyword evidence="2" id="KW-0560">Oxidoreductase</keyword>
<proteinExistence type="inferred from homology"/>
<dbReference type="FunFam" id="3.40.50.720:FF:000084">
    <property type="entry name" value="Short-chain dehydrogenase reductase"/>
    <property type="match status" value="1"/>
</dbReference>
<dbReference type="Proteomes" id="UP000077421">
    <property type="component" value="Unassembled WGS sequence"/>
</dbReference>
<dbReference type="NCBIfam" id="NF005559">
    <property type="entry name" value="PRK07231.1"/>
    <property type="match status" value="1"/>
</dbReference>
<evidence type="ECO:0000313" key="3">
    <source>
        <dbReference type="EMBL" id="OAG95314.1"/>
    </source>
</evidence>
<dbReference type="EMBL" id="LSUQ01000002">
    <property type="protein sequence ID" value="OAG95314.1"/>
    <property type="molecule type" value="Genomic_DNA"/>
</dbReference>
<comment type="similarity">
    <text evidence="1">Belongs to the short-chain dehydrogenases/reductases (SDR) family.</text>
</comment>
<evidence type="ECO:0000256" key="2">
    <source>
        <dbReference type="ARBA" id="ARBA00023002"/>
    </source>
</evidence>
<dbReference type="AlphaFoldDB" id="A0A162U017"/>
<dbReference type="Proteomes" id="UP000190229">
    <property type="component" value="Unassembled WGS sequence"/>
</dbReference>
<evidence type="ECO:0000313" key="4">
    <source>
        <dbReference type="EMBL" id="OPG17143.1"/>
    </source>
</evidence>
<dbReference type="PRINTS" id="PR00081">
    <property type="entry name" value="GDHRDH"/>
</dbReference>